<name>A0AAJ1X504_9RHOB</name>
<dbReference type="CDD" id="cd16914">
    <property type="entry name" value="EcfT"/>
    <property type="match status" value="1"/>
</dbReference>
<reference evidence="7" key="1">
    <citation type="submission" date="2022-07" db="EMBL/GenBank/DDBJ databases">
        <authorList>
            <person name="Otstavnykh N."/>
            <person name="Isaeva M."/>
            <person name="Bystritskaya E."/>
        </authorList>
    </citation>
    <scope>NUCLEOTIDE SEQUENCE</scope>
    <source>
        <strain evidence="7">10Alg 79</strain>
    </source>
</reference>
<organism evidence="7 8">
    <name type="scientific">Rhodalgimonas zhirmunskyi</name>
    <dbReference type="NCBI Taxonomy" id="2964767"/>
    <lineage>
        <taxon>Bacteria</taxon>
        <taxon>Pseudomonadati</taxon>
        <taxon>Pseudomonadota</taxon>
        <taxon>Alphaproteobacteria</taxon>
        <taxon>Rhodobacterales</taxon>
        <taxon>Roseobacteraceae</taxon>
        <taxon>Rhodalgimonas</taxon>
    </lineage>
</organism>
<dbReference type="Proteomes" id="UP001227162">
    <property type="component" value="Unassembled WGS sequence"/>
</dbReference>
<gene>
    <name evidence="7" type="ORF">NOI20_02995</name>
</gene>
<keyword evidence="8" id="KW-1185">Reference proteome</keyword>
<evidence type="ECO:0000256" key="4">
    <source>
        <dbReference type="ARBA" id="ARBA00022989"/>
    </source>
</evidence>
<keyword evidence="3 6" id="KW-0812">Transmembrane</keyword>
<comment type="similarity">
    <text evidence="2">Belongs to the CbiQ family.</text>
</comment>
<dbReference type="GO" id="GO:0005886">
    <property type="term" value="C:plasma membrane"/>
    <property type="evidence" value="ECO:0007669"/>
    <property type="project" value="UniProtKB-ARBA"/>
</dbReference>
<keyword evidence="4 6" id="KW-1133">Transmembrane helix</keyword>
<keyword evidence="5 6" id="KW-0472">Membrane</keyword>
<evidence type="ECO:0000256" key="3">
    <source>
        <dbReference type="ARBA" id="ARBA00022692"/>
    </source>
</evidence>
<dbReference type="InterPro" id="IPR003339">
    <property type="entry name" value="ABC/ECF_trnsptr_transmembrane"/>
</dbReference>
<accession>A0AAJ1X504</accession>
<evidence type="ECO:0000313" key="8">
    <source>
        <dbReference type="Proteomes" id="UP001227162"/>
    </source>
</evidence>
<evidence type="ECO:0000256" key="2">
    <source>
        <dbReference type="ARBA" id="ARBA00008564"/>
    </source>
</evidence>
<proteinExistence type="inferred from homology"/>
<comment type="caution">
    <text evidence="7">The sequence shown here is derived from an EMBL/GenBank/DDBJ whole genome shotgun (WGS) entry which is preliminary data.</text>
</comment>
<dbReference type="EMBL" id="JANFFA010000001">
    <property type="protein sequence ID" value="MDQ2093069.1"/>
    <property type="molecule type" value="Genomic_DNA"/>
</dbReference>
<dbReference type="RefSeq" id="WP_317624671.1">
    <property type="nucleotide sequence ID" value="NZ_JANFFA010000001.1"/>
</dbReference>
<sequence>MISLTSPVRTRAHDAPAGAKLALLAGATVVLAATDALSFHIAALGGTLLLYALPGRVFFKAGVSRLRILWPFVAIVLLWHVVLRDTEAGLVIALRMVTAVGLANLVTMTTRLTDIMAVLRWLGTPFARLGLNMNAVEIGIGLLIRMVPVLREKGDRLTESWRARARRRAGWRLVLPLTVLALDDADKVSEALRARGGLSGNEKE</sequence>
<reference evidence="7" key="2">
    <citation type="submission" date="2023-04" db="EMBL/GenBank/DDBJ databases">
        <title>'Rhodoalgimonas zhirmunskyi' gen. nov., isolated from a red alga.</title>
        <authorList>
            <person name="Nedashkovskaya O.I."/>
            <person name="Otstavnykh N.Y."/>
            <person name="Bystritskaya E.P."/>
            <person name="Balabanova L.A."/>
            <person name="Isaeva M.P."/>
        </authorList>
    </citation>
    <scope>NUCLEOTIDE SEQUENCE</scope>
    <source>
        <strain evidence="7">10Alg 79</strain>
    </source>
</reference>
<dbReference type="AlphaFoldDB" id="A0AAJ1X504"/>
<feature type="transmembrane region" description="Helical" evidence="6">
    <location>
        <begin position="65"/>
        <end position="83"/>
    </location>
</feature>
<feature type="transmembrane region" description="Helical" evidence="6">
    <location>
        <begin position="90"/>
        <end position="109"/>
    </location>
</feature>
<protein>
    <submittedName>
        <fullName evidence="7">Energy-coupling factor transporter transmembrane protein EcfT</fullName>
    </submittedName>
</protein>
<evidence type="ECO:0000313" key="7">
    <source>
        <dbReference type="EMBL" id="MDQ2093069.1"/>
    </source>
</evidence>
<comment type="subcellular location">
    <subcellularLocation>
        <location evidence="1">Membrane</location>
        <topology evidence="1">Multi-pass membrane protein</topology>
    </subcellularLocation>
</comment>
<dbReference type="Pfam" id="PF02361">
    <property type="entry name" value="CbiQ"/>
    <property type="match status" value="1"/>
</dbReference>
<evidence type="ECO:0000256" key="6">
    <source>
        <dbReference type="SAM" id="Phobius"/>
    </source>
</evidence>
<evidence type="ECO:0000256" key="1">
    <source>
        <dbReference type="ARBA" id="ARBA00004141"/>
    </source>
</evidence>
<feature type="transmembrane region" description="Helical" evidence="6">
    <location>
        <begin position="21"/>
        <end position="53"/>
    </location>
</feature>
<evidence type="ECO:0000256" key="5">
    <source>
        <dbReference type="ARBA" id="ARBA00023136"/>
    </source>
</evidence>